<dbReference type="NCBIfam" id="TIGR02414">
    <property type="entry name" value="pepN_proteo"/>
    <property type="match status" value="1"/>
</dbReference>
<evidence type="ECO:0000259" key="14">
    <source>
        <dbReference type="Pfam" id="PF11940"/>
    </source>
</evidence>
<dbReference type="Gene3D" id="3.30.2010.30">
    <property type="match status" value="1"/>
</dbReference>
<evidence type="ECO:0000259" key="13">
    <source>
        <dbReference type="Pfam" id="PF01433"/>
    </source>
</evidence>
<comment type="similarity">
    <text evidence="3">Belongs to the peptidase M1 family.</text>
</comment>
<keyword evidence="8" id="KW-0479">Metal-binding</keyword>
<evidence type="ECO:0000256" key="7">
    <source>
        <dbReference type="ARBA" id="ARBA00022670"/>
    </source>
</evidence>
<evidence type="ECO:0000256" key="5">
    <source>
        <dbReference type="ARBA" id="ARBA00015611"/>
    </source>
</evidence>
<dbReference type="GO" id="GO:0016285">
    <property type="term" value="F:alanyl aminopeptidase activity"/>
    <property type="evidence" value="ECO:0007669"/>
    <property type="project" value="UniProtKB-EC"/>
</dbReference>
<dbReference type="GO" id="GO:0008270">
    <property type="term" value="F:zinc ion binding"/>
    <property type="evidence" value="ECO:0007669"/>
    <property type="project" value="InterPro"/>
</dbReference>
<dbReference type="InterPro" id="IPR027268">
    <property type="entry name" value="Peptidase_M4/M1_CTD_sf"/>
</dbReference>
<evidence type="ECO:0000256" key="3">
    <source>
        <dbReference type="ARBA" id="ARBA00010136"/>
    </source>
</evidence>
<dbReference type="PRINTS" id="PR00756">
    <property type="entry name" value="ALADIPTASE"/>
</dbReference>
<reference evidence="17 18" key="1">
    <citation type="submission" date="2020-05" db="EMBL/GenBank/DDBJ databases">
        <title>Horizontal transmission and recombination maintain forever young bacterial symbiont genomes.</title>
        <authorList>
            <person name="Russell S.L."/>
            <person name="Pepper-Tunick E."/>
            <person name="Svedberg J."/>
            <person name="Byrne A."/>
            <person name="Ruelas Castillo J."/>
            <person name="Vollmers C."/>
            <person name="Beinart R.A."/>
            <person name="Corbett-Detig R."/>
        </authorList>
    </citation>
    <scope>NUCLEOTIDE SEQUENCE [LARGE SCALE GENOMIC DNA]</scope>
    <source>
        <strain evidence="17">JDF_Ridge</strain>
    </source>
</reference>
<feature type="domain" description="Peptidase M1 alanyl aminopeptidase C-terminal" evidence="15">
    <location>
        <begin position="530"/>
        <end position="844"/>
    </location>
</feature>
<dbReference type="FunFam" id="1.10.390.10:FF:000002">
    <property type="entry name" value="Aminopeptidase N"/>
    <property type="match status" value="1"/>
</dbReference>
<dbReference type="Gene3D" id="2.60.40.1730">
    <property type="entry name" value="tricorn interacting facor f3 domain"/>
    <property type="match status" value="1"/>
</dbReference>
<dbReference type="Gene3D" id="1.25.50.10">
    <property type="entry name" value="Peptidase M1, alanyl aminopeptidase, C-terminal domain"/>
    <property type="match status" value="1"/>
</dbReference>
<dbReference type="InterPro" id="IPR038438">
    <property type="entry name" value="PepN_Ig-like_sf"/>
</dbReference>
<accession>A0A6N0HNM4</accession>
<dbReference type="InterPro" id="IPR014782">
    <property type="entry name" value="Peptidase_M1_dom"/>
</dbReference>
<dbReference type="CDD" id="cd09600">
    <property type="entry name" value="M1_APN"/>
    <property type="match status" value="1"/>
</dbReference>
<keyword evidence="7" id="KW-0645">Protease</keyword>
<gene>
    <name evidence="17" type="primary">pepN</name>
    <name evidence="17" type="ORF">HUE58_01780</name>
</gene>
<protein>
    <recommendedName>
        <fullName evidence="5 12">Aminopeptidase N</fullName>
        <ecNumber evidence="4 12">3.4.11.2</ecNumber>
    </recommendedName>
</protein>
<dbReference type="GO" id="GO:0006508">
    <property type="term" value="P:proteolysis"/>
    <property type="evidence" value="ECO:0007669"/>
    <property type="project" value="UniProtKB-UniRule"/>
</dbReference>
<dbReference type="EC" id="3.4.11.2" evidence="4 12"/>
<dbReference type="Pfam" id="PF01433">
    <property type="entry name" value="Peptidase_M1"/>
    <property type="match status" value="1"/>
</dbReference>
<evidence type="ECO:0000256" key="2">
    <source>
        <dbReference type="ARBA" id="ARBA00001947"/>
    </source>
</evidence>
<proteinExistence type="inferred from homology"/>
<dbReference type="Gene3D" id="2.60.40.1840">
    <property type="match status" value="1"/>
</dbReference>
<dbReference type="SUPFAM" id="SSF55486">
    <property type="entry name" value="Metalloproteases ('zincins'), catalytic domain"/>
    <property type="match status" value="1"/>
</dbReference>
<evidence type="ECO:0000256" key="6">
    <source>
        <dbReference type="ARBA" id="ARBA00022438"/>
    </source>
</evidence>
<dbReference type="Gene3D" id="1.10.390.10">
    <property type="entry name" value="Neutral Protease Domain 2"/>
    <property type="match status" value="1"/>
</dbReference>
<evidence type="ECO:0000256" key="4">
    <source>
        <dbReference type="ARBA" id="ARBA00012564"/>
    </source>
</evidence>
<feature type="domain" description="Aminopeptidase N-like N-terminal" evidence="16">
    <location>
        <begin position="88"/>
        <end position="182"/>
    </location>
</feature>
<keyword evidence="18" id="KW-1185">Reference proteome</keyword>
<dbReference type="PANTHER" id="PTHR46322">
    <property type="entry name" value="PUROMYCIN-SENSITIVE AMINOPEPTIDASE"/>
    <property type="match status" value="1"/>
</dbReference>
<evidence type="ECO:0000256" key="8">
    <source>
        <dbReference type="ARBA" id="ARBA00022723"/>
    </source>
</evidence>
<feature type="domain" description="Peptidase M1 alanyl aminopeptidase Ig-like fold" evidence="14">
    <location>
        <begin position="440"/>
        <end position="524"/>
    </location>
</feature>
<evidence type="ECO:0000259" key="15">
    <source>
        <dbReference type="Pfam" id="PF17432"/>
    </source>
</evidence>
<dbReference type="Pfam" id="PF17900">
    <property type="entry name" value="Peptidase_M1_N"/>
    <property type="match status" value="1"/>
</dbReference>
<dbReference type="SUPFAM" id="SSF63737">
    <property type="entry name" value="Leukotriene A4 hydrolase N-terminal domain"/>
    <property type="match status" value="1"/>
</dbReference>
<dbReference type="EMBL" id="CP054490">
    <property type="protein sequence ID" value="QKQ23926.1"/>
    <property type="molecule type" value="Genomic_DNA"/>
</dbReference>
<dbReference type="Pfam" id="PF11940">
    <property type="entry name" value="DUF3458"/>
    <property type="match status" value="1"/>
</dbReference>
<dbReference type="InterPro" id="IPR024601">
    <property type="entry name" value="Peptidase_M1_pepN_C"/>
</dbReference>
<keyword evidence="9 17" id="KW-0378">Hydrolase</keyword>
<evidence type="ECO:0000256" key="10">
    <source>
        <dbReference type="ARBA" id="ARBA00022833"/>
    </source>
</evidence>
<evidence type="ECO:0000256" key="9">
    <source>
        <dbReference type="ARBA" id="ARBA00022801"/>
    </source>
</evidence>
<dbReference type="KEGG" id="reo:HUE58_01780"/>
<keyword evidence="6 17" id="KW-0031">Aminopeptidase</keyword>
<dbReference type="FunFam" id="3.30.2010.30:FF:000002">
    <property type="entry name" value="Putative aminopeptidase N"/>
    <property type="match status" value="1"/>
</dbReference>
<dbReference type="RefSeq" id="WP_174605366.1">
    <property type="nucleotide sequence ID" value="NZ_CP054490.1"/>
</dbReference>
<dbReference type="InterPro" id="IPR042097">
    <property type="entry name" value="Aminopeptidase_N-like_N_sf"/>
</dbReference>
<evidence type="ECO:0000259" key="16">
    <source>
        <dbReference type="Pfam" id="PF17900"/>
    </source>
</evidence>
<keyword evidence="10" id="KW-0862">Zinc</keyword>
<dbReference type="GO" id="GO:0008237">
    <property type="term" value="F:metallopeptidase activity"/>
    <property type="evidence" value="ECO:0007669"/>
    <property type="project" value="UniProtKB-UniRule"/>
</dbReference>
<keyword evidence="11" id="KW-0482">Metalloprotease</keyword>
<dbReference type="InterPro" id="IPR001930">
    <property type="entry name" value="Peptidase_M1"/>
</dbReference>
<dbReference type="PANTHER" id="PTHR46322:SF1">
    <property type="entry name" value="PUROMYCIN-SENSITIVE AMINOPEPTIDASE"/>
    <property type="match status" value="1"/>
</dbReference>
<comment type="catalytic activity">
    <reaction evidence="1">
        <text>Release of an N-terminal amino acid, Xaa-|-Yaa- from a peptide, amide or arylamide. Xaa is preferably Ala, but may be most amino acids including Pro (slow action). When a terminal hydrophobic residue is followed by a prolyl residue, the two may be released as an intact Xaa-Pro dipeptide.</text>
        <dbReference type="EC" id="3.4.11.2"/>
    </reaction>
</comment>
<sequence>MNKPQSIYRKDYTPSEYLIRTTELGFDLAETQTIVTSKINFYKNPKSTKKTNTLFLDGVDLELISILVDKAKPDYKLVEQGLEINSLADEFILEIKNRIHPEKNTSLNGLYQSSGNFCTQCEAHGFRQITYYLDKPDVLSVFTTYIKADKQKYPVLLSNGNLIEQSNGGATWHDPIPKPCYLFALVAGDFVFKKDTYTTLSGNEVVLKIYVQAHNIHKTQFAMAALKRSFAWEEKRFGLEYDLDIYMIVAVDDFNMGAMENKGLNIFNATYVLASLDTVTDKDFIDIEAMIGHEYFHNWTGNRVTCRDWFQLSLKEGLTVFRDQEFTSDLHVRSIKRIEDVKTLRTLQFAEDMGPMQHPVRPEHYIEMNNFYTLTVYEKGAEIIRMVHTFLGEVGFQKGMQLYFQRFDGDAVTIDDFIQSMSDANNFDFSQFMHWYSQSGTPKVSIVSNYNQNDKTFKVTIKQHTQCNYFFPLKFALLSDNGTELESGVLIIKDKEQIFTFNNIDSEPIPSWLRGFSAPIKLESDLTFKQKIFLVGHDSDAFNQWDNAQQLWLSLILAPSSIDQDLFFDAIEKSLKNTLLEGDCVSLIQDKSLICEILTLPSERFLHQQQEVIDIFEIHDKREQVINKIIQRFKSLFGKIYSNLDTYQPCEPTSEAVGNRALKNICLYYLAINGEFELVFEQFKSTNCMSDKMESLKALMVSDNPYKNTALDEFYHEFKNDTQVMDKYFSIQSSAPTANVDSIKSLMQHKLFSFNTPNRLRSVIGSFSQNHANFHNQQGYELLTDVIIKLNQSNPQIGAKLTSVYNHWQRFSPELKALQKQQLEKILAIDDLSNDIFEIIQAALK</sequence>
<comment type="cofactor">
    <cofactor evidence="2">
        <name>Zn(2+)</name>
        <dbReference type="ChEBI" id="CHEBI:29105"/>
    </cofactor>
</comment>
<dbReference type="Pfam" id="PF17432">
    <property type="entry name" value="DUF3458_C"/>
    <property type="match status" value="1"/>
</dbReference>
<evidence type="ECO:0000256" key="11">
    <source>
        <dbReference type="ARBA" id="ARBA00023049"/>
    </source>
</evidence>
<dbReference type="Proteomes" id="UP000509429">
    <property type="component" value="Chromosome"/>
</dbReference>
<organism evidence="17 18">
    <name type="scientific">Candidatus Ruthia endofausta</name>
    <dbReference type="NCBI Taxonomy" id="2738852"/>
    <lineage>
        <taxon>Bacteria</taxon>
        <taxon>Pseudomonadati</taxon>
        <taxon>Pseudomonadota</taxon>
        <taxon>Gammaproteobacteria</taxon>
        <taxon>Candidatus Pseudothioglobaceae</taxon>
        <taxon>Candidatus Ruthturnera</taxon>
    </lineage>
</organism>
<dbReference type="InterPro" id="IPR035414">
    <property type="entry name" value="Peptidase_M1_pepN_Ig-like"/>
</dbReference>
<name>A0A6N0HNM4_9GAMM</name>
<dbReference type="InterPro" id="IPR037144">
    <property type="entry name" value="Peptidase_M1_pepN_C_sf"/>
</dbReference>
<dbReference type="InterPro" id="IPR045357">
    <property type="entry name" value="Aminopeptidase_N-like_N"/>
</dbReference>
<evidence type="ECO:0000313" key="18">
    <source>
        <dbReference type="Proteomes" id="UP000509429"/>
    </source>
</evidence>
<feature type="domain" description="Peptidase M1 membrane alanine aminopeptidase" evidence="13">
    <location>
        <begin position="221"/>
        <end position="435"/>
    </location>
</feature>
<evidence type="ECO:0000313" key="17">
    <source>
        <dbReference type="EMBL" id="QKQ23926.1"/>
    </source>
</evidence>
<dbReference type="InterPro" id="IPR012779">
    <property type="entry name" value="Peptidase_M1_pepN"/>
</dbReference>
<evidence type="ECO:0000256" key="1">
    <source>
        <dbReference type="ARBA" id="ARBA00000098"/>
    </source>
</evidence>
<dbReference type="AlphaFoldDB" id="A0A6N0HNM4"/>
<evidence type="ECO:0000256" key="12">
    <source>
        <dbReference type="NCBIfam" id="TIGR02414"/>
    </source>
</evidence>